<name>A0A846Y4V5_9NOCA</name>
<proteinExistence type="inferred from homology"/>
<dbReference type="GO" id="GO:0005886">
    <property type="term" value="C:plasma membrane"/>
    <property type="evidence" value="ECO:0007669"/>
    <property type="project" value="UniProtKB-SubCell"/>
</dbReference>
<sequence>MESLMHRILDIAPVWVYLTVGLLVFAEDAIFVGFVIPGETAAVLGGVAASQGHVVLGVMIALVVVAAIAGDSVGYEVGKHFGPRLLNASFLDKHRGRLDKAQDFLARRGGWAVFLGRFTAFFRAVMPALVGASRMPYPRFLAFNAFGGIVWGAIFVVLGYVAGNSYETVAKTVGRDIAIAVVVVLILGVIVWKVREHRQDKKIESEYHATHEGR</sequence>
<feature type="transmembrane region" description="Helical" evidence="7">
    <location>
        <begin position="109"/>
        <end position="129"/>
    </location>
</feature>
<dbReference type="EMBL" id="JAAXOP010000014">
    <property type="protein sequence ID" value="NKY52884.1"/>
    <property type="molecule type" value="Genomic_DNA"/>
</dbReference>
<evidence type="ECO:0000313" key="10">
    <source>
        <dbReference type="Proteomes" id="UP000565711"/>
    </source>
</evidence>
<feature type="transmembrane region" description="Helical" evidence="7">
    <location>
        <begin position="14"/>
        <end position="36"/>
    </location>
</feature>
<organism evidence="9 10">
    <name type="scientific">Nocardia vermiculata</name>
    <dbReference type="NCBI Taxonomy" id="257274"/>
    <lineage>
        <taxon>Bacteria</taxon>
        <taxon>Bacillati</taxon>
        <taxon>Actinomycetota</taxon>
        <taxon>Actinomycetes</taxon>
        <taxon>Mycobacteriales</taxon>
        <taxon>Nocardiaceae</taxon>
        <taxon>Nocardia</taxon>
    </lineage>
</organism>
<keyword evidence="3 7" id="KW-1003">Cell membrane</keyword>
<dbReference type="AlphaFoldDB" id="A0A846Y4V5"/>
<dbReference type="Pfam" id="PF09335">
    <property type="entry name" value="VTT_dom"/>
    <property type="match status" value="1"/>
</dbReference>
<evidence type="ECO:0000256" key="3">
    <source>
        <dbReference type="ARBA" id="ARBA00022475"/>
    </source>
</evidence>
<keyword evidence="6 7" id="KW-0472">Membrane</keyword>
<accession>A0A846Y4V5</accession>
<evidence type="ECO:0000256" key="5">
    <source>
        <dbReference type="ARBA" id="ARBA00022989"/>
    </source>
</evidence>
<feature type="domain" description="VTT" evidence="8">
    <location>
        <begin position="36"/>
        <end position="160"/>
    </location>
</feature>
<comment type="caution">
    <text evidence="9">The sequence shown here is derived from an EMBL/GenBank/DDBJ whole genome shotgun (WGS) entry which is preliminary data.</text>
</comment>
<dbReference type="InterPro" id="IPR032816">
    <property type="entry name" value="VTT_dom"/>
</dbReference>
<evidence type="ECO:0000256" key="1">
    <source>
        <dbReference type="ARBA" id="ARBA00004651"/>
    </source>
</evidence>
<reference evidence="9 10" key="1">
    <citation type="submission" date="2020-04" db="EMBL/GenBank/DDBJ databases">
        <title>MicrobeNet Type strains.</title>
        <authorList>
            <person name="Nicholson A.C."/>
        </authorList>
    </citation>
    <scope>NUCLEOTIDE SEQUENCE [LARGE SCALE GENOMIC DNA]</scope>
    <source>
        <strain evidence="9 10">JCM 12354</strain>
    </source>
</reference>
<dbReference type="PANTHER" id="PTHR30353">
    <property type="entry name" value="INNER MEMBRANE PROTEIN DEDA-RELATED"/>
    <property type="match status" value="1"/>
</dbReference>
<evidence type="ECO:0000256" key="6">
    <source>
        <dbReference type="ARBA" id="ARBA00023136"/>
    </source>
</evidence>
<feature type="transmembrane region" description="Helical" evidence="7">
    <location>
        <begin position="173"/>
        <end position="192"/>
    </location>
</feature>
<evidence type="ECO:0000259" key="8">
    <source>
        <dbReference type="Pfam" id="PF09335"/>
    </source>
</evidence>
<feature type="transmembrane region" description="Helical" evidence="7">
    <location>
        <begin position="141"/>
        <end position="161"/>
    </location>
</feature>
<dbReference type="RefSeq" id="WP_067875774.1">
    <property type="nucleotide sequence ID" value="NZ_JAAXOP010000014.1"/>
</dbReference>
<evidence type="ECO:0000256" key="2">
    <source>
        <dbReference type="ARBA" id="ARBA00010792"/>
    </source>
</evidence>
<feature type="transmembrane region" description="Helical" evidence="7">
    <location>
        <begin position="43"/>
        <end position="69"/>
    </location>
</feature>
<keyword evidence="5 7" id="KW-1133">Transmembrane helix</keyword>
<dbReference type="PANTHER" id="PTHR30353:SF15">
    <property type="entry name" value="INNER MEMBRANE PROTEIN YABI"/>
    <property type="match status" value="1"/>
</dbReference>
<evidence type="ECO:0000313" key="9">
    <source>
        <dbReference type="EMBL" id="NKY52884.1"/>
    </source>
</evidence>
<evidence type="ECO:0000256" key="4">
    <source>
        <dbReference type="ARBA" id="ARBA00022692"/>
    </source>
</evidence>
<keyword evidence="4 7" id="KW-0812">Transmembrane</keyword>
<dbReference type="Proteomes" id="UP000565711">
    <property type="component" value="Unassembled WGS sequence"/>
</dbReference>
<evidence type="ECO:0000256" key="7">
    <source>
        <dbReference type="RuleBase" id="RU367016"/>
    </source>
</evidence>
<dbReference type="InterPro" id="IPR032818">
    <property type="entry name" value="DedA-like"/>
</dbReference>
<comment type="subcellular location">
    <subcellularLocation>
        <location evidence="1 7">Cell membrane</location>
        <topology evidence="1 7">Multi-pass membrane protein</topology>
    </subcellularLocation>
</comment>
<protein>
    <submittedName>
        <fullName evidence="9">DedA family protein</fullName>
    </submittedName>
</protein>
<gene>
    <name evidence="9" type="ORF">HGA08_22020</name>
</gene>
<comment type="similarity">
    <text evidence="2 7">Belongs to the DedA family.</text>
</comment>
<keyword evidence="10" id="KW-1185">Reference proteome</keyword>